<dbReference type="EMBL" id="MU032346">
    <property type="protein sequence ID" value="KAF3766942.1"/>
    <property type="molecule type" value="Genomic_DNA"/>
</dbReference>
<gene>
    <name evidence="3" type="ORF">M406DRAFT_350335</name>
</gene>
<keyword evidence="1" id="KW-0812">Transmembrane</keyword>
<feature type="signal peptide" evidence="2">
    <location>
        <begin position="1"/>
        <end position="25"/>
    </location>
</feature>
<dbReference type="OrthoDB" id="5228495at2759"/>
<dbReference type="GeneID" id="63839671"/>
<protein>
    <submittedName>
        <fullName evidence="3">Uncharacterized protein</fullName>
    </submittedName>
</protein>
<dbReference type="AlphaFoldDB" id="A0A9P4Y4U4"/>
<reference evidence="3" key="1">
    <citation type="journal article" date="2020" name="Phytopathology">
        <title>Genome sequence of the chestnut blight fungus Cryphonectria parasitica EP155: A fundamental resource for an archetypical invasive plant pathogen.</title>
        <authorList>
            <person name="Crouch J.A."/>
            <person name="Dawe A."/>
            <person name="Aerts A."/>
            <person name="Barry K."/>
            <person name="Churchill A.C.L."/>
            <person name="Grimwood J."/>
            <person name="Hillman B."/>
            <person name="Milgroom M.G."/>
            <person name="Pangilinan J."/>
            <person name="Smith M."/>
            <person name="Salamov A."/>
            <person name="Schmutz J."/>
            <person name="Yadav J."/>
            <person name="Grigoriev I.V."/>
            <person name="Nuss D."/>
        </authorList>
    </citation>
    <scope>NUCLEOTIDE SEQUENCE</scope>
    <source>
        <strain evidence="3">EP155</strain>
    </source>
</reference>
<keyword evidence="1" id="KW-1133">Transmembrane helix</keyword>
<comment type="caution">
    <text evidence="3">The sequence shown here is derived from an EMBL/GenBank/DDBJ whole genome shotgun (WGS) entry which is preliminary data.</text>
</comment>
<evidence type="ECO:0000256" key="1">
    <source>
        <dbReference type="SAM" id="Phobius"/>
    </source>
</evidence>
<proteinExistence type="predicted"/>
<feature type="transmembrane region" description="Helical" evidence="1">
    <location>
        <begin position="119"/>
        <end position="138"/>
    </location>
</feature>
<organism evidence="3 4">
    <name type="scientific">Cryphonectria parasitica (strain ATCC 38755 / EP155)</name>
    <dbReference type="NCBI Taxonomy" id="660469"/>
    <lineage>
        <taxon>Eukaryota</taxon>
        <taxon>Fungi</taxon>
        <taxon>Dikarya</taxon>
        <taxon>Ascomycota</taxon>
        <taxon>Pezizomycotina</taxon>
        <taxon>Sordariomycetes</taxon>
        <taxon>Sordariomycetidae</taxon>
        <taxon>Diaporthales</taxon>
        <taxon>Cryphonectriaceae</taxon>
        <taxon>Cryphonectria-Endothia species complex</taxon>
        <taxon>Cryphonectria</taxon>
    </lineage>
</organism>
<evidence type="ECO:0000256" key="2">
    <source>
        <dbReference type="SAM" id="SignalP"/>
    </source>
</evidence>
<keyword evidence="1" id="KW-0472">Membrane</keyword>
<sequence length="144" mass="15572">MFAAQIPALALFFMLISLLLSPVLTHDPRGQPVLTPSRQDDGREPVVRSLAVTDGSSSTWHSRMAFRRADDDGGMGSEGRDPEALNPRNLGSVGTTAAAYAKDHHQRSAPVATSAAPKVLGINIYVMIAWLGLLYLMYRTGSMF</sequence>
<keyword evidence="2" id="KW-0732">Signal</keyword>
<feature type="chain" id="PRO_5040427130" evidence="2">
    <location>
        <begin position="26"/>
        <end position="144"/>
    </location>
</feature>
<keyword evidence="4" id="KW-1185">Reference proteome</keyword>
<dbReference type="Proteomes" id="UP000803844">
    <property type="component" value="Unassembled WGS sequence"/>
</dbReference>
<accession>A0A9P4Y4U4</accession>
<name>A0A9P4Y4U4_CRYP1</name>
<dbReference type="RefSeq" id="XP_040777903.1">
    <property type="nucleotide sequence ID" value="XM_040922542.1"/>
</dbReference>
<evidence type="ECO:0000313" key="4">
    <source>
        <dbReference type="Proteomes" id="UP000803844"/>
    </source>
</evidence>
<evidence type="ECO:0000313" key="3">
    <source>
        <dbReference type="EMBL" id="KAF3766942.1"/>
    </source>
</evidence>